<proteinExistence type="inferred from homology"/>
<dbReference type="InterPro" id="IPR038085">
    <property type="entry name" value="Rnp2-like_sf"/>
</dbReference>
<evidence type="ECO:0000256" key="4">
    <source>
        <dbReference type="ARBA" id="ARBA00022741"/>
    </source>
</evidence>
<dbReference type="PANTHER" id="PTHR22594:SF34">
    <property type="entry name" value="ASPARAGINE--TRNA LIGASE, MITOCHONDRIAL-RELATED"/>
    <property type="match status" value="1"/>
</dbReference>
<keyword evidence="7" id="KW-0030">Aminoacyl-tRNA synthetase</keyword>
<evidence type="ECO:0000256" key="7">
    <source>
        <dbReference type="ARBA" id="ARBA00023146"/>
    </source>
</evidence>
<evidence type="ECO:0000313" key="9">
    <source>
        <dbReference type="EMBL" id="VDK63856.1"/>
    </source>
</evidence>
<evidence type="ECO:0000259" key="8">
    <source>
        <dbReference type="Pfam" id="PF00152"/>
    </source>
</evidence>
<dbReference type="GO" id="GO:0001682">
    <property type="term" value="P:tRNA 5'-leader removal"/>
    <property type="evidence" value="ECO:0007669"/>
    <property type="project" value="InterPro"/>
</dbReference>
<keyword evidence="2" id="KW-0436">Ligase</keyword>
<protein>
    <submittedName>
        <fullName evidence="11">Ribonuclease P/MRP protein subunit POP5</fullName>
    </submittedName>
</protein>
<evidence type="ECO:0000256" key="1">
    <source>
        <dbReference type="ARBA" id="ARBA00010800"/>
    </source>
</evidence>
<dbReference type="PANTHER" id="PTHR22594">
    <property type="entry name" value="ASPARTYL/LYSYL-TRNA SYNTHETASE"/>
    <property type="match status" value="1"/>
</dbReference>
<reference evidence="11" key="1">
    <citation type="submission" date="2017-02" db="UniProtKB">
        <authorList>
            <consortium name="WormBaseParasite"/>
        </authorList>
    </citation>
    <scope>IDENTIFICATION</scope>
</reference>
<dbReference type="GO" id="GO:0030677">
    <property type="term" value="C:ribonuclease P complex"/>
    <property type="evidence" value="ECO:0007669"/>
    <property type="project" value="InterPro"/>
</dbReference>
<accession>A0A0M3KCX1</accession>
<keyword evidence="4" id="KW-0547">Nucleotide-binding</keyword>
<sequence length="244" mass="27393">MNSSTYLFFSCSHSAQYSICYWWLLDLFHSSSAQELENYRRLVERVFQAECFDLLVPYVGELVGGSLRERDADVVRSRGGDSSSLDWYYELRANGRQPPSAGFGVGMERFMQSLFGIVSIKDAIPFPRWYLLIELLFDTNATGVVTDSAIYSAICKQIATLYGDFGFAAAKSSLAIKVFDSEAATSIIRVSVESLNRLLASIPFVNSIANVPVVIKLLFIGNYIVIVHTKIVKELRLDDEFNLF</sequence>
<dbReference type="Gene3D" id="3.30.70.3250">
    <property type="entry name" value="Ribonuclease P, Pop5 subunit"/>
    <property type="match status" value="1"/>
</dbReference>
<comment type="similarity">
    <text evidence="1">Belongs to the eukaryotic/archaeal RNase P protein component 2 family.</text>
</comment>
<dbReference type="InterPro" id="IPR004364">
    <property type="entry name" value="Aa-tRNA-synt_II"/>
</dbReference>
<dbReference type="Pfam" id="PF01900">
    <property type="entry name" value="RNase_P_Rpp14"/>
    <property type="match status" value="1"/>
</dbReference>
<dbReference type="WBParaSite" id="ASIM_0001882301-mRNA-1">
    <property type="protein sequence ID" value="ASIM_0001882301-mRNA-1"/>
    <property type="gene ID" value="ASIM_0001882301"/>
</dbReference>
<keyword evidence="10" id="KW-1185">Reference proteome</keyword>
<feature type="domain" description="Aminoacyl-tRNA synthetase class II (D/K/N)" evidence="8">
    <location>
        <begin position="46"/>
        <end position="128"/>
    </location>
</feature>
<dbReference type="SUPFAM" id="SSF160350">
    <property type="entry name" value="Rnp2-like"/>
    <property type="match status" value="1"/>
</dbReference>
<dbReference type="OrthoDB" id="360585at2759"/>
<keyword evidence="3" id="KW-0819">tRNA processing</keyword>
<dbReference type="EMBL" id="UYRR01035192">
    <property type="protein sequence ID" value="VDK63856.1"/>
    <property type="molecule type" value="Genomic_DNA"/>
</dbReference>
<dbReference type="GO" id="GO:0006421">
    <property type="term" value="P:asparaginyl-tRNA aminoacylation"/>
    <property type="evidence" value="ECO:0007669"/>
    <property type="project" value="TreeGrafter"/>
</dbReference>
<dbReference type="InterPro" id="IPR002759">
    <property type="entry name" value="Pop5/Rpp14/Rnp2-like"/>
</dbReference>
<dbReference type="AlphaFoldDB" id="A0A0M3KCX1"/>
<dbReference type="GO" id="GO:0005524">
    <property type="term" value="F:ATP binding"/>
    <property type="evidence" value="ECO:0007669"/>
    <property type="project" value="UniProtKB-KW"/>
</dbReference>
<keyword evidence="5" id="KW-0067">ATP-binding</keyword>
<dbReference type="GO" id="GO:0005739">
    <property type="term" value="C:mitochondrion"/>
    <property type="evidence" value="ECO:0007669"/>
    <property type="project" value="TreeGrafter"/>
</dbReference>
<dbReference type="InterPro" id="IPR045864">
    <property type="entry name" value="aa-tRNA-synth_II/BPL/LPL"/>
</dbReference>
<evidence type="ECO:0000256" key="5">
    <source>
        <dbReference type="ARBA" id="ARBA00022840"/>
    </source>
</evidence>
<organism evidence="11">
    <name type="scientific">Anisakis simplex</name>
    <name type="common">Herring worm</name>
    <dbReference type="NCBI Taxonomy" id="6269"/>
    <lineage>
        <taxon>Eukaryota</taxon>
        <taxon>Metazoa</taxon>
        <taxon>Ecdysozoa</taxon>
        <taxon>Nematoda</taxon>
        <taxon>Chromadorea</taxon>
        <taxon>Rhabditida</taxon>
        <taxon>Spirurina</taxon>
        <taxon>Ascaridomorpha</taxon>
        <taxon>Ascaridoidea</taxon>
        <taxon>Anisakidae</taxon>
        <taxon>Anisakis</taxon>
        <taxon>Anisakis simplex complex</taxon>
    </lineage>
</organism>
<dbReference type="Proteomes" id="UP000267096">
    <property type="component" value="Unassembled WGS sequence"/>
</dbReference>
<evidence type="ECO:0000256" key="3">
    <source>
        <dbReference type="ARBA" id="ARBA00022694"/>
    </source>
</evidence>
<dbReference type="Gene3D" id="3.30.930.10">
    <property type="entry name" value="Bira Bifunctional Protein, Domain 2"/>
    <property type="match status" value="1"/>
</dbReference>
<evidence type="ECO:0000256" key="2">
    <source>
        <dbReference type="ARBA" id="ARBA00022598"/>
    </source>
</evidence>
<dbReference type="GO" id="GO:0004816">
    <property type="term" value="F:asparagine-tRNA ligase activity"/>
    <property type="evidence" value="ECO:0007669"/>
    <property type="project" value="TreeGrafter"/>
</dbReference>
<keyword evidence="6" id="KW-0648">Protein biosynthesis</keyword>
<dbReference type="SUPFAM" id="SSF55681">
    <property type="entry name" value="Class II aaRS and biotin synthetases"/>
    <property type="match status" value="1"/>
</dbReference>
<evidence type="ECO:0000313" key="11">
    <source>
        <dbReference type="WBParaSite" id="ASIM_0001882301-mRNA-1"/>
    </source>
</evidence>
<gene>
    <name evidence="9" type="ORF">ASIM_LOCUS18219</name>
</gene>
<evidence type="ECO:0000256" key="6">
    <source>
        <dbReference type="ARBA" id="ARBA00022917"/>
    </source>
</evidence>
<reference evidence="9 10" key="2">
    <citation type="submission" date="2018-11" db="EMBL/GenBank/DDBJ databases">
        <authorList>
            <consortium name="Pathogen Informatics"/>
        </authorList>
    </citation>
    <scope>NUCLEOTIDE SEQUENCE [LARGE SCALE GENOMIC DNA]</scope>
</reference>
<name>A0A0M3KCX1_ANISI</name>
<evidence type="ECO:0000313" key="10">
    <source>
        <dbReference type="Proteomes" id="UP000267096"/>
    </source>
</evidence>
<dbReference type="Pfam" id="PF00152">
    <property type="entry name" value="tRNA-synt_2"/>
    <property type="match status" value="1"/>
</dbReference>